<dbReference type="GO" id="GO:0032549">
    <property type="term" value="F:ribonucleoside binding"/>
    <property type="evidence" value="ECO:0007669"/>
    <property type="project" value="InterPro"/>
</dbReference>
<keyword evidence="4" id="KW-0808">Transferase</keyword>
<evidence type="ECO:0000256" key="4">
    <source>
        <dbReference type="ARBA" id="ARBA00022679"/>
    </source>
</evidence>
<proteinExistence type="inferred from homology"/>
<dbReference type="InterPro" id="IPR014724">
    <property type="entry name" value="RNA_pol_RPB2_OB-fold"/>
</dbReference>
<dbReference type="InterPro" id="IPR007641">
    <property type="entry name" value="RNA_pol_Rpb2_7"/>
</dbReference>
<dbReference type="SUPFAM" id="SSF64484">
    <property type="entry name" value="beta and beta-prime subunits of DNA dependent RNA-polymerase"/>
    <property type="match status" value="1"/>
</dbReference>
<dbReference type="EMBL" id="HBFQ01037400">
    <property type="protein sequence ID" value="CAD8852072.1"/>
    <property type="molecule type" value="Transcribed_RNA"/>
</dbReference>
<gene>
    <name evidence="10" type="ORF">NSCI0253_LOCUS26422</name>
</gene>
<keyword evidence="5" id="KW-0548">Nucleotidyltransferase</keyword>
<keyword evidence="6" id="KW-0804">Transcription</keyword>
<evidence type="ECO:0000259" key="8">
    <source>
        <dbReference type="Pfam" id="PF00562"/>
    </source>
</evidence>
<dbReference type="CDD" id="cd00653">
    <property type="entry name" value="RNA_pol_B_RPB2"/>
    <property type="match status" value="1"/>
</dbReference>
<feature type="domain" description="DNA-directed RNA polymerase subunit 2 hybrid-binding" evidence="8">
    <location>
        <begin position="96"/>
        <end position="495"/>
    </location>
</feature>
<dbReference type="PANTHER" id="PTHR20856">
    <property type="entry name" value="DNA-DIRECTED RNA POLYMERASE I SUBUNIT 2"/>
    <property type="match status" value="1"/>
</dbReference>
<dbReference type="Gene3D" id="3.90.1800.10">
    <property type="entry name" value="RNA polymerase alpha subunit dimerisation domain"/>
    <property type="match status" value="1"/>
</dbReference>
<name>A0A7S1AEZ9_NOCSC</name>
<reference evidence="10" key="1">
    <citation type="submission" date="2021-01" db="EMBL/GenBank/DDBJ databases">
        <authorList>
            <person name="Corre E."/>
            <person name="Pelletier E."/>
            <person name="Niang G."/>
            <person name="Scheremetjew M."/>
            <person name="Finn R."/>
            <person name="Kale V."/>
            <person name="Holt S."/>
            <person name="Cochrane G."/>
            <person name="Meng A."/>
            <person name="Brown T."/>
            <person name="Cohen L."/>
        </authorList>
    </citation>
    <scope>NUCLEOTIDE SEQUENCE</scope>
</reference>
<dbReference type="InterPro" id="IPR015712">
    <property type="entry name" value="DNA-dir_RNA_pol_su2"/>
</dbReference>
<keyword evidence="3" id="KW-0240">DNA-directed RNA polymerase</keyword>
<organism evidence="10">
    <name type="scientific">Noctiluca scintillans</name>
    <name type="common">Sea sparkle</name>
    <name type="synonym">Red tide dinoflagellate</name>
    <dbReference type="NCBI Taxonomy" id="2966"/>
    <lineage>
        <taxon>Eukaryota</taxon>
        <taxon>Sar</taxon>
        <taxon>Alveolata</taxon>
        <taxon>Dinophyceae</taxon>
        <taxon>Noctilucales</taxon>
        <taxon>Noctilucaceae</taxon>
        <taxon>Noctiluca</taxon>
    </lineage>
</organism>
<evidence type="ECO:0000259" key="9">
    <source>
        <dbReference type="Pfam" id="PF04560"/>
    </source>
</evidence>
<dbReference type="GO" id="GO:0003899">
    <property type="term" value="F:DNA-directed RNA polymerase activity"/>
    <property type="evidence" value="ECO:0007669"/>
    <property type="project" value="UniProtKB-EC"/>
</dbReference>
<dbReference type="PROSITE" id="PS01166">
    <property type="entry name" value="RNA_POL_BETA"/>
    <property type="match status" value="1"/>
</dbReference>
<dbReference type="Pfam" id="PF04560">
    <property type="entry name" value="RNA_pol_Rpb2_7"/>
    <property type="match status" value="1"/>
</dbReference>
<protein>
    <recommendedName>
        <fullName evidence="2">DNA-directed RNA polymerase</fullName>
        <ecNumber evidence="2">2.7.7.6</ecNumber>
    </recommendedName>
</protein>
<evidence type="ECO:0000256" key="5">
    <source>
        <dbReference type="ARBA" id="ARBA00022695"/>
    </source>
</evidence>
<dbReference type="AlphaFoldDB" id="A0A7S1AEZ9"/>
<dbReference type="GO" id="GO:0003677">
    <property type="term" value="F:DNA binding"/>
    <property type="evidence" value="ECO:0007669"/>
    <property type="project" value="InterPro"/>
</dbReference>
<dbReference type="Pfam" id="PF00562">
    <property type="entry name" value="RNA_pol_Rpb2_6"/>
    <property type="match status" value="1"/>
</dbReference>
<comment type="similarity">
    <text evidence="1">Belongs to the RNA polymerase beta chain family.</text>
</comment>
<dbReference type="Gene3D" id="2.40.270.10">
    <property type="entry name" value="DNA-directed RNA polymerase, subunit 2, domain 6"/>
    <property type="match status" value="1"/>
</dbReference>
<evidence type="ECO:0000256" key="2">
    <source>
        <dbReference type="ARBA" id="ARBA00012418"/>
    </source>
</evidence>
<dbReference type="InterPro" id="IPR007120">
    <property type="entry name" value="DNA-dir_RNAP_su2_dom"/>
</dbReference>
<evidence type="ECO:0000256" key="6">
    <source>
        <dbReference type="ARBA" id="ARBA00023163"/>
    </source>
</evidence>
<feature type="region of interest" description="Disordered" evidence="7">
    <location>
        <begin position="391"/>
        <end position="422"/>
    </location>
</feature>
<dbReference type="Gene3D" id="2.40.50.150">
    <property type="match status" value="1"/>
</dbReference>
<feature type="domain" description="RNA polymerase Rpb2" evidence="9">
    <location>
        <begin position="497"/>
        <end position="605"/>
    </location>
</feature>
<evidence type="ECO:0000256" key="7">
    <source>
        <dbReference type="SAM" id="MobiDB-lite"/>
    </source>
</evidence>
<feature type="compositionally biased region" description="Basic and acidic residues" evidence="7">
    <location>
        <begin position="391"/>
        <end position="410"/>
    </location>
</feature>
<evidence type="ECO:0000313" key="10">
    <source>
        <dbReference type="EMBL" id="CAD8852072.1"/>
    </source>
</evidence>
<dbReference type="GO" id="GO:0006351">
    <property type="term" value="P:DNA-templated transcription"/>
    <property type="evidence" value="ECO:0007669"/>
    <property type="project" value="InterPro"/>
</dbReference>
<dbReference type="GO" id="GO:0000428">
    <property type="term" value="C:DNA-directed RNA polymerase complex"/>
    <property type="evidence" value="ECO:0007669"/>
    <property type="project" value="UniProtKB-KW"/>
</dbReference>
<dbReference type="InterPro" id="IPR037033">
    <property type="entry name" value="DNA-dir_RNAP_su2_hyb_sf"/>
</dbReference>
<evidence type="ECO:0000256" key="1">
    <source>
        <dbReference type="ARBA" id="ARBA00006835"/>
    </source>
</evidence>
<dbReference type="InterPro" id="IPR007121">
    <property type="entry name" value="RNA_pol_bsu_CS"/>
</dbReference>
<dbReference type="EC" id="2.7.7.6" evidence="2"/>
<accession>A0A7S1AEZ9</accession>
<sequence length="635" mass="71639">MEIVVILPSWKHLFPGLFLFLGMGRLVRPTRSVATGKTEFIGPLEQLFLNIAVTEGELQDAHRMLEDKSSLESPEQLPVKYTHREVKPTWVLSHLAALTPFSNHNQSPRNMYQCQMLKQTMGTPFHNHNFRTDNKVYRILNPQKPLLRTDMYNEAGFDLHPSGTNAIVAVVTYTGYDMEDAMIINKASYERGFKQGAVYKTKIIDAAPKEVSGESRKRYYFSNIRPVKRGEDVQRVCTVVNDMNVYKLGDDGVPAIGTYLLHGDPLYCVINSESGTAKVHNHEDQEPAYVEQVTWCDNLGSRRVSIRIRMVRNPVVGDKFASRHGQKGVMSILWPQEDMPFTETGITPDILFNPHGFPSRMTIGMLIESIGGKAAAVEGNSTGNCTTFRQYEGHYDGENNEKDSFLDKGRSRPPPQGPGPEAAEYFGRTLLRHGFQRLGQERMYSGIHGTELETDIFIGVVYYQRLRHMVAEKAQVRARGPIDKVTNQPVKGRARHGGIRFGEMERDSLLAHGAAFLLHDRLMRSSDYDIGFVCPLCGSVISPQASAYRQTTLATKRPQRGEPWECPPCTRKLKKPVRCDPVPIPVVFRYLACEMASMNVKIQINLADRAREVSLSSLQIKDERPVKIEKRTRGA</sequence>
<evidence type="ECO:0000256" key="3">
    <source>
        <dbReference type="ARBA" id="ARBA00022478"/>
    </source>
</evidence>